<dbReference type="GO" id="GO:0031119">
    <property type="term" value="P:tRNA pseudouridine synthesis"/>
    <property type="evidence" value="ECO:0007669"/>
    <property type="project" value="InterPro"/>
</dbReference>
<feature type="compositionally biased region" description="Polar residues" evidence="20">
    <location>
        <begin position="399"/>
        <end position="408"/>
    </location>
</feature>
<dbReference type="Gene3D" id="3.30.70.660">
    <property type="entry name" value="Pseudouridine synthase I, catalytic domain, C-terminal subdomain"/>
    <property type="match status" value="1"/>
</dbReference>
<dbReference type="Pfam" id="PF01416">
    <property type="entry name" value="PseudoU_synth_1"/>
    <property type="match status" value="1"/>
</dbReference>
<evidence type="ECO:0000256" key="1">
    <source>
        <dbReference type="ARBA" id="ARBA00001166"/>
    </source>
</evidence>
<dbReference type="CDD" id="cd02568">
    <property type="entry name" value="PseudoU_synth_PUS1_PUS2"/>
    <property type="match status" value="1"/>
</dbReference>
<comment type="catalytic activity">
    <reaction evidence="1">
        <text>a uridine in mRNA = a pseudouridine in mRNA</text>
        <dbReference type="Rhea" id="RHEA:56644"/>
        <dbReference type="Rhea" id="RHEA-COMP:14658"/>
        <dbReference type="Rhea" id="RHEA-COMP:14659"/>
        <dbReference type="ChEBI" id="CHEBI:65314"/>
        <dbReference type="ChEBI" id="CHEBI:65315"/>
    </reaction>
</comment>
<feature type="active site" description="Nucleophile" evidence="18">
    <location>
        <position position="71"/>
    </location>
</feature>
<evidence type="ECO:0000256" key="7">
    <source>
        <dbReference type="ARBA" id="ARBA00023242"/>
    </source>
</evidence>
<dbReference type="Proteomes" id="UP000285301">
    <property type="component" value="Unassembled WGS sequence"/>
</dbReference>
<dbReference type="InterPro" id="IPR001406">
    <property type="entry name" value="PsdUridine_synth_TruA"/>
</dbReference>
<keyword evidence="4" id="KW-0507">mRNA processing</keyword>
<evidence type="ECO:0000259" key="21">
    <source>
        <dbReference type="Pfam" id="PF01416"/>
    </source>
</evidence>
<dbReference type="GO" id="GO:0003723">
    <property type="term" value="F:RNA binding"/>
    <property type="evidence" value="ECO:0007669"/>
    <property type="project" value="InterPro"/>
</dbReference>
<comment type="catalytic activity">
    <reaction evidence="9">
        <text>uridine(38/39/40) in tRNA = pseudouridine(38/39/40) in tRNA</text>
        <dbReference type="Rhea" id="RHEA:22376"/>
        <dbReference type="Rhea" id="RHEA-COMP:10085"/>
        <dbReference type="Rhea" id="RHEA-COMP:10087"/>
        <dbReference type="ChEBI" id="CHEBI:65314"/>
        <dbReference type="ChEBI" id="CHEBI:65315"/>
        <dbReference type="EC" id="5.4.99.12"/>
    </reaction>
</comment>
<evidence type="ECO:0000256" key="11">
    <source>
        <dbReference type="ARBA" id="ARBA00064589"/>
    </source>
</evidence>
<keyword evidence="5" id="KW-0819">tRNA processing</keyword>
<feature type="binding site" evidence="19">
    <location>
        <position position="127"/>
    </location>
    <ligand>
        <name>substrate</name>
    </ligand>
</feature>
<evidence type="ECO:0000256" key="19">
    <source>
        <dbReference type="PIRSR" id="PIRSR641708-2"/>
    </source>
</evidence>
<evidence type="ECO:0000256" key="4">
    <source>
        <dbReference type="ARBA" id="ARBA00022664"/>
    </source>
</evidence>
<feature type="region of interest" description="Disordered" evidence="20">
    <location>
        <begin position="370"/>
        <end position="408"/>
    </location>
</feature>
<dbReference type="PANTHER" id="PTHR11142">
    <property type="entry name" value="PSEUDOURIDYLATE SYNTHASE"/>
    <property type="match status" value="1"/>
</dbReference>
<dbReference type="EC" id="5.4.99.12" evidence="12"/>
<evidence type="ECO:0000256" key="13">
    <source>
        <dbReference type="ARBA" id="ARBA00068582"/>
    </source>
</evidence>
<organism evidence="22 23">
    <name type="scientific">Dinothrombium tinctorium</name>
    <dbReference type="NCBI Taxonomy" id="1965070"/>
    <lineage>
        <taxon>Eukaryota</taxon>
        <taxon>Metazoa</taxon>
        <taxon>Ecdysozoa</taxon>
        <taxon>Arthropoda</taxon>
        <taxon>Chelicerata</taxon>
        <taxon>Arachnida</taxon>
        <taxon>Acari</taxon>
        <taxon>Acariformes</taxon>
        <taxon>Trombidiformes</taxon>
        <taxon>Prostigmata</taxon>
        <taxon>Anystina</taxon>
        <taxon>Parasitengona</taxon>
        <taxon>Trombidioidea</taxon>
        <taxon>Trombidiidae</taxon>
        <taxon>Dinothrombium</taxon>
    </lineage>
</organism>
<dbReference type="FunFam" id="3.30.70.660:FF:000002">
    <property type="entry name" value="tRNA pseudouridine synthase"/>
    <property type="match status" value="1"/>
</dbReference>
<name>A0A3S3NAY9_9ACAR</name>
<dbReference type="AlphaFoldDB" id="A0A3S3NAY9"/>
<comment type="subunit">
    <text evidence="11">Monomer. Forms a complex with RARG and the SRA1 RNA in the nucleus.</text>
</comment>
<dbReference type="InterPro" id="IPR020094">
    <property type="entry name" value="TruA/RsuA/RluB/E/F_N"/>
</dbReference>
<evidence type="ECO:0000256" key="17">
    <source>
        <dbReference type="ARBA" id="ARBA00081344"/>
    </source>
</evidence>
<comment type="function">
    <text evidence="10">Pseudouridylate synthase that catalyzes pseudouridylation of tRNAs and mRNAs. Acts on positions 27/28 in the anticodon stem and also positions 34 and 36 in the anticodon of an intron containing tRNA. Also catalyzes pseudouridylation of mRNAs: mediates pseudouridylation of mRNAs with the consensus sequence 5'-UGUAG-3'. Acts as a regulator of pre-mRNA splicing by mediating pseudouridylation of pre-mRNAs at locations associated with alternatively spliced regions. Pseudouridylation of pre-mRNAs near splice sites directly regulates mRNA splicing and mRNA 3'-end processing. Involved in regulation of nuclear receptor activity through pseudouridylation of SRA1 mRNA.</text>
</comment>
<evidence type="ECO:0000256" key="6">
    <source>
        <dbReference type="ARBA" id="ARBA00023235"/>
    </source>
</evidence>
<keyword evidence="6" id="KW-0413">Isomerase</keyword>
<evidence type="ECO:0000313" key="22">
    <source>
        <dbReference type="EMBL" id="RWR99102.1"/>
    </source>
</evidence>
<dbReference type="InterPro" id="IPR020095">
    <property type="entry name" value="PsdUridine_synth_TruA_C"/>
</dbReference>
<feature type="compositionally biased region" description="Acidic residues" evidence="20">
    <location>
        <begin position="374"/>
        <end position="386"/>
    </location>
</feature>
<accession>A0A3S3NAY9</accession>
<evidence type="ECO:0000256" key="20">
    <source>
        <dbReference type="SAM" id="MobiDB-lite"/>
    </source>
</evidence>
<dbReference type="FunFam" id="3.30.70.580:FF:000002">
    <property type="entry name" value="tRNA pseudouridine synthase"/>
    <property type="match status" value="1"/>
</dbReference>
<evidence type="ECO:0000256" key="14">
    <source>
        <dbReference type="ARBA" id="ARBA00075153"/>
    </source>
</evidence>
<comment type="subcellular location">
    <subcellularLocation>
        <location evidence="2">Nucleus</location>
    </subcellularLocation>
</comment>
<dbReference type="PANTHER" id="PTHR11142:SF4">
    <property type="entry name" value="PSEUDOURIDYLATE SYNTHASE 1 HOMOLOG"/>
    <property type="match status" value="1"/>
</dbReference>
<dbReference type="GO" id="GO:0160147">
    <property type="term" value="F:tRNA pseudouridine(38-40) synthase activity"/>
    <property type="evidence" value="ECO:0007669"/>
    <property type="project" value="UniProtKB-EC"/>
</dbReference>
<feature type="domain" description="Pseudouridine synthase I TruA alpha/beta" evidence="21">
    <location>
        <begin position="164"/>
        <end position="266"/>
    </location>
</feature>
<evidence type="ECO:0000256" key="5">
    <source>
        <dbReference type="ARBA" id="ARBA00022694"/>
    </source>
</evidence>
<comment type="catalytic activity">
    <reaction evidence="8">
        <text>a uridine in tRNA = a pseudouridine in tRNA</text>
        <dbReference type="Rhea" id="RHEA:54572"/>
        <dbReference type="Rhea" id="RHEA-COMP:13339"/>
        <dbReference type="Rhea" id="RHEA-COMP:13934"/>
        <dbReference type="ChEBI" id="CHEBI:65314"/>
        <dbReference type="ChEBI" id="CHEBI:65315"/>
    </reaction>
</comment>
<dbReference type="InterPro" id="IPR041708">
    <property type="entry name" value="PUS1/PUS2-like"/>
</dbReference>
<evidence type="ECO:0000313" key="23">
    <source>
        <dbReference type="Proteomes" id="UP000285301"/>
    </source>
</evidence>
<evidence type="ECO:0000256" key="12">
    <source>
        <dbReference type="ARBA" id="ARBA00066509"/>
    </source>
</evidence>
<sequence length="408" mass="47132">MQTNFKRQLKPKKFAILITYCGDGYFGIQRNKGVPTIEEEILTAFYKSGAITKECYDRPQAAAFQKASRTDKGVSAVRQILSCKLPPNFCELIPQINEFLPQKIRVVAAKKATQHFDSKRYCDGRTYSYMMPSYALCPPEEFVTESYRIKPEIIKKFNEILEFYNGTHNFHNFTSQKLPTDPSSMRYIVSVICGQPFIKDGIEFIIVEVKGQSFMMHQIRKMIGLAIAIMRGLTTEELIMRAFGVEKLDIPKAPGLGLMLEEARFERYNKRFSGDGIHEGLIWSEYADFLDKFKNEHIYSVIVNKEKTEHPMISWLQTLPIHTYDIRDDFKNELPLEPTDDRILLSKIQSENEPPPNPYFQAFSKACINNDQDKNEEEISQLEEEQNGNKEENEIFNEADTSLSETND</sequence>
<comment type="caution">
    <text evidence="22">The sequence shown here is derived from an EMBL/GenBank/DDBJ whole genome shotgun (WGS) entry which is preliminary data.</text>
</comment>
<dbReference type="Gene3D" id="3.30.70.580">
    <property type="entry name" value="Pseudouridine synthase I, catalytic domain, N-terminal subdomain"/>
    <property type="match status" value="1"/>
</dbReference>
<evidence type="ECO:0000256" key="9">
    <source>
        <dbReference type="ARBA" id="ARBA00052184"/>
    </source>
</evidence>
<evidence type="ECO:0000256" key="8">
    <source>
        <dbReference type="ARBA" id="ARBA00036943"/>
    </source>
</evidence>
<keyword evidence="7" id="KW-0539">Nucleus</keyword>
<dbReference type="InterPro" id="IPR020097">
    <property type="entry name" value="PsdUridine_synth_TruA_a/b_dom"/>
</dbReference>
<gene>
    <name evidence="22" type="ORF">B4U79_06981</name>
</gene>
<evidence type="ECO:0000256" key="16">
    <source>
        <dbReference type="ARBA" id="ARBA00080849"/>
    </source>
</evidence>
<reference evidence="22 23" key="1">
    <citation type="journal article" date="2018" name="Gigascience">
        <title>Genomes of trombidid mites reveal novel predicted allergens and laterally-transferred genes associated with secondary metabolism.</title>
        <authorList>
            <person name="Dong X."/>
            <person name="Chaisiri K."/>
            <person name="Xia D."/>
            <person name="Armstrong S.D."/>
            <person name="Fang Y."/>
            <person name="Donnelly M.J."/>
            <person name="Kadowaki T."/>
            <person name="McGarry J.W."/>
            <person name="Darby A.C."/>
            <person name="Makepeace B.L."/>
        </authorList>
    </citation>
    <scope>NUCLEOTIDE SEQUENCE [LARGE SCALE GENOMIC DNA]</scope>
    <source>
        <strain evidence="22">UoL-WK</strain>
    </source>
</reference>
<evidence type="ECO:0000256" key="18">
    <source>
        <dbReference type="PIRSR" id="PIRSR641708-1"/>
    </source>
</evidence>
<evidence type="ECO:0000256" key="3">
    <source>
        <dbReference type="ARBA" id="ARBA00009375"/>
    </source>
</evidence>
<feature type="non-terminal residue" evidence="22">
    <location>
        <position position="408"/>
    </location>
</feature>
<evidence type="ECO:0000256" key="10">
    <source>
        <dbReference type="ARBA" id="ARBA00053709"/>
    </source>
</evidence>
<dbReference type="NCBIfam" id="TIGR00071">
    <property type="entry name" value="hisT_truA"/>
    <property type="match status" value="1"/>
</dbReference>
<dbReference type="GO" id="GO:0006397">
    <property type="term" value="P:mRNA processing"/>
    <property type="evidence" value="ECO:0007669"/>
    <property type="project" value="UniProtKB-KW"/>
</dbReference>
<dbReference type="SUPFAM" id="SSF55120">
    <property type="entry name" value="Pseudouridine synthase"/>
    <property type="match status" value="1"/>
</dbReference>
<dbReference type="GO" id="GO:0005634">
    <property type="term" value="C:nucleus"/>
    <property type="evidence" value="ECO:0007669"/>
    <property type="project" value="UniProtKB-SubCell"/>
</dbReference>
<keyword evidence="23" id="KW-1185">Reference proteome</keyword>
<dbReference type="EMBL" id="NCKU01016889">
    <property type="protein sequence ID" value="RWR99102.1"/>
    <property type="molecule type" value="Genomic_DNA"/>
</dbReference>
<protein>
    <recommendedName>
        <fullName evidence="13">Pseudouridylate synthase 1 homolog</fullName>
        <ecNumber evidence="12">5.4.99.12</ecNumber>
    </recommendedName>
    <alternativeName>
        <fullName evidence="14">tRNA pseudouridine synthase 1</fullName>
    </alternativeName>
    <alternativeName>
        <fullName evidence="17">tRNA pseudouridine(38-40) synthase</fullName>
    </alternativeName>
    <alternativeName>
        <fullName evidence="15">tRNA pseudouridylate synthase I</fullName>
    </alternativeName>
    <alternativeName>
        <fullName evidence="16">tRNA-uridine isomerase I</fullName>
    </alternativeName>
</protein>
<proteinExistence type="inferred from homology"/>
<dbReference type="InterPro" id="IPR020103">
    <property type="entry name" value="PsdUridine_synth_cat_dom_sf"/>
</dbReference>
<evidence type="ECO:0000256" key="2">
    <source>
        <dbReference type="ARBA" id="ARBA00004123"/>
    </source>
</evidence>
<comment type="similarity">
    <text evidence="3">Belongs to the tRNA pseudouridine synthase TruA family.</text>
</comment>
<dbReference type="GO" id="GO:1990481">
    <property type="term" value="P:mRNA pseudouridine synthesis"/>
    <property type="evidence" value="ECO:0007669"/>
    <property type="project" value="TreeGrafter"/>
</dbReference>
<evidence type="ECO:0000256" key="15">
    <source>
        <dbReference type="ARBA" id="ARBA00079087"/>
    </source>
</evidence>
<dbReference type="OrthoDB" id="10256309at2759"/>
<dbReference type="STRING" id="1965070.A0A3S3NAY9"/>